<evidence type="ECO:0000313" key="1">
    <source>
        <dbReference type="EMBL" id="RNA27837.1"/>
    </source>
</evidence>
<proteinExistence type="predicted"/>
<keyword evidence="2" id="KW-1185">Reference proteome</keyword>
<accession>A0A3M7RX02</accession>
<organism evidence="1 2">
    <name type="scientific">Brachionus plicatilis</name>
    <name type="common">Marine rotifer</name>
    <name type="synonym">Brachionus muelleri</name>
    <dbReference type="NCBI Taxonomy" id="10195"/>
    <lineage>
        <taxon>Eukaryota</taxon>
        <taxon>Metazoa</taxon>
        <taxon>Spiralia</taxon>
        <taxon>Gnathifera</taxon>
        <taxon>Rotifera</taxon>
        <taxon>Eurotatoria</taxon>
        <taxon>Monogononta</taxon>
        <taxon>Pseudotrocha</taxon>
        <taxon>Ploima</taxon>
        <taxon>Brachionidae</taxon>
        <taxon>Brachionus</taxon>
    </lineage>
</organism>
<dbReference type="EMBL" id="REGN01002484">
    <property type="protein sequence ID" value="RNA27837.1"/>
    <property type="molecule type" value="Genomic_DNA"/>
</dbReference>
<gene>
    <name evidence="1" type="ORF">BpHYR1_049940</name>
</gene>
<reference evidence="1 2" key="1">
    <citation type="journal article" date="2018" name="Sci. Rep.">
        <title>Genomic signatures of local adaptation to the degree of environmental predictability in rotifers.</title>
        <authorList>
            <person name="Franch-Gras L."/>
            <person name="Hahn C."/>
            <person name="Garcia-Roger E.M."/>
            <person name="Carmona M.J."/>
            <person name="Serra M."/>
            <person name="Gomez A."/>
        </authorList>
    </citation>
    <scope>NUCLEOTIDE SEQUENCE [LARGE SCALE GENOMIC DNA]</scope>
    <source>
        <strain evidence="1">HYR1</strain>
    </source>
</reference>
<sequence length="108" mass="12814">MIHICQKSYLYRKKKLKNTGNGNGRRFMISTKSEIRASHLYLITVCCYLILNENEVSFRAKQLLCIQWTNSYLYFTFSLINPVRKSPDYALDIYVTLDKFLTVNRFNL</sequence>
<dbReference type="Proteomes" id="UP000276133">
    <property type="component" value="Unassembled WGS sequence"/>
</dbReference>
<comment type="caution">
    <text evidence="1">The sequence shown here is derived from an EMBL/GenBank/DDBJ whole genome shotgun (WGS) entry which is preliminary data.</text>
</comment>
<protein>
    <submittedName>
        <fullName evidence="1">Uncharacterized protein</fullName>
    </submittedName>
</protein>
<evidence type="ECO:0000313" key="2">
    <source>
        <dbReference type="Proteomes" id="UP000276133"/>
    </source>
</evidence>
<dbReference type="AlphaFoldDB" id="A0A3M7RX02"/>
<name>A0A3M7RX02_BRAPC</name>